<comment type="caution">
    <text evidence="1">The sequence shown here is derived from an EMBL/GenBank/DDBJ whole genome shotgun (WGS) entry which is preliminary data.</text>
</comment>
<accession>A0A0F8XPU9</accession>
<protein>
    <submittedName>
        <fullName evidence="1">Uncharacterized protein</fullName>
    </submittedName>
</protein>
<gene>
    <name evidence="1" type="ORF">LCGC14_2918090</name>
</gene>
<reference evidence="1" key="1">
    <citation type="journal article" date="2015" name="Nature">
        <title>Complex archaea that bridge the gap between prokaryotes and eukaryotes.</title>
        <authorList>
            <person name="Spang A."/>
            <person name="Saw J.H."/>
            <person name="Jorgensen S.L."/>
            <person name="Zaremba-Niedzwiedzka K."/>
            <person name="Martijn J."/>
            <person name="Lind A.E."/>
            <person name="van Eijk R."/>
            <person name="Schleper C."/>
            <person name="Guy L."/>
            <person name="Ettema T.J."/>
        </authorList>
    </citation>
    <scope>NUCLEOTIDE SEQUENCE</scope>
</reference>
<name>A0A0F8XPU9_9ZZZZ</name>
<evidence type="ECO:0000313" key="1">
    <source>
        <dbReference type="EMBL" id="KKK71022.1"/>
    </source>
</evidence>
<organism evidence="1">
    <name type="scientific">marine sediment metagenome</name>
    <dbReference type="NCBI Taxonomy" id="412755"/>
    <lineage>
        <taxon>unclassified sequences</taxon>
        <taxon>metagenomes</taxon>
        <taxon>ecological metagenomes</taxon>
    </lineage>
</organism>
<dbReference type="EMBL" id="LAZR01057923">
    <property type="protein sequence ID" value="KKK71022.1"/>
    <property type="molecule type" value="Genomic_DNA"/>
</dbReference>
<feature type="non-terminal residue" evidence="1">
    <location>
        <position position="31"/>
    </location>
</feature>
<proteinExistence type="predicted"/>
<dbReference type="AlphaFoldDB" id="A0A0F8XPU9"/>
<sequence length="31" mass="3628">MKISLGTEEVTFYDPLGNWTRYSFEFALRVG</sequence>